<keyword evidence="6" id="KW-0414">Isoprene biosynthesis</keyword>
<evidence type="ECO:0000256" key="2">
    <source>
        <dbReference type="ARBA" id="ARBA00006706"/>
    </source>
</evidence>
<evidence type="ECO:0000256" key="5">
    <source>
        <dbReference type="ARBA" id="ARBA00022842"/>
    </source>
</evidence>
<evidence type="ECO:0000256" key="7">
    <source>
        <dbReference type="RuleBase" id="RU004466"/>
    </source>
</evidence>
<dbReference type="Gene3D" id="1.10.600.10">
    <property type="entry name" value="Farnesyl Diphosphate Synthase"/>
    <property type="match status" value="1"/>
</dbReference>
<organism evidence="8 9">
    <name type="scientific">Olsenella porci</name>
    <dbReference type="NCBI Taxonomy" id="2652279"/>
    <lineage>
        <taxon>Bacteria</taxon>
        <taxon>Bacillati</taxon>
        <taxon>Actinomycetota</taxon>
        <taxon>Coriobacteriia</taxon>
        <taxon>Coriobacteriales</taxon>
        <taxon>Atopobiaceae</taxon>
        <taxon>Olsenella</taxon>
    </lineage>
</organism>
<dbReference type="GO" id="GO:0046872">
    <property type="term" value="F:metal ion binding"/>
    <property type="evidence" value="ECO:0007669"/>
    <property type="project" value="UniProtKB-KW"/>
</dbReference>
<dbReference type="CDD" id="cd00685">
    <property type="entry name" value="Trans_IPPS_HT"/>
    <property type="match status" value="1"/>
</dbReference>
<dbReference type="PROSITE" id="PS00723">
    <property type="entry name" value="POLYPRENYL_SYNTHASE_1"/>
    <property type="match status" value="1"/>
</dbReference>
<evidence type="ECO:0000256" key="4">
    <source>
        <dbReference type="ARBA" id="ARBA00022723"/>
    </source>
</evidence>
<keyword evidence="4" id="KW-0479">Metal-binding</keyword>
<protein>
    <submittedName>
        <fullName evidence="8">Polyprenyl synthetase family protein</fullName>
    </submittedName>
</protein>
<proteinExistence type="inferred from homology"/>
<dbReference type="SFLD" id="SFLDS00005">
    <property type="entry name" value="Isoprenoid_Synthase_Type_I"/>
    <property type="match status" value="1"/>
</dbReference>
<comment type="similarity">
    <text evidence="2 7">Belongs to the FPP/GGPP synthase family.</text>
</comment>
<accession>A0A6N7X8K0</accession>
<dbReference type="Pfam" id="PF00348">
    <property type="entry name" value="polyprenyl_synt"/>
    <property type="match status" value="1"/>
</dbReference>
<keyword evidence="3 7" id="KW-0808">Transferase</keyword>
<evidence type="ECO:0000256" key="6">
    <source>
        <dbReference type="ARBA" id="ARBA00023229"/>
    </source>
</evidence>
<dbReference type="SUPFAM" id="SSF48576">
    <property type="entry name" value="Terpenoid synthases"/>
    <property type="match status" value="1"/>
</dbReference>
<evidence type="ECO:0000256" key="1">
    <source>
        <dbReference type="ARBA" id="ARBA00001946"/>
    </source>
</evidence>
<comment type="caution">
    <text evidence="8">The sequence shown here is derived from an EMBL/GenBank/DDBJ whole genome shotgun (WGS) entry which is preliminary data.</text>
</comment>
<evidence type="ECO:0000313" key="8">
    <source>
        <dbReference type="EMBL" id="MST71862.1"/>
    </source>
</evidence>
<evidence type="ECO:0000313" key="9">
    <source>
        <dbReference type="Proteomes" id="UP000469325"/>
    </source>
</evidence>
<dbReference type="GO" id="GO:0004659">
    <property type="term" value="F:prenyltransferase activity"/>
    <property type="evidence" value="ECO:0007669"/>
    <property type="project" value="InterPro"/>
</dbReference>
<dbReference type="PANTHER" id="PTHR43281:SF1">
    <property type="entry name" value="FARNESYL DIPHOSPHATE SYNTHASE"/>
    <property type="match status" value="1"/>
</dbReference>
<keyword evidence="9" id="KW-1185">Reference proteome</keyword>
<dbReference type="InterPro" id="IPR008949">
    <property type="entry name" value="Isoprenoid_synthase_dom_sf"/>
</dbReference>
<dbReference type="GO" id="GO:0008299">
    <property type="term" value="P:isoprenoid biosynthetic process"/>
    <property type="evidence" value="ECO:0007669"/>
    <property type="project" value="UniProtKB-KW"/>
</dbReference>
<keyword evidence="5" id="KW-0460">Magnesium</keyword>
<gene>
    <name evidence="8" type="ORF">FYJ68_01890</name>
</gene>
<dbReference type="EMBL" id="VUNC01000001">
    <property type="protein sequence ID" value="MST71862.1"/>
    <property type="molecule type" value="Genomic_DNA"/>
</dbReference>
<comment type="cofactor">
    <cofactor evidence="1">
        <name>Mg(2+)</name>
        <dbReference type="ChEBI" id="CHEBI:18420"/>
    </cofactor>
</comment>
<dbReference type="Proteomes" id="UP000469325">
    <property type="component" value="Unassembled WGS sequence"/>
</dbReference>
<dbReference type="InterPro" id="IPR000092">
    <property type="entry name" value="Polyprenyl_synt"/>
</dbReference>
<sequence>MATESSVASQSQGAFVAYLTRVRPLVEGYLREIAPHATSASGADNLERYLYGPLWDFTRGGGKRTRPALCLLGAEAVGGNARDALPAAAAIETFQSAALIHDDIADEGELRRGKPCTYRTEGVGVAINVGDLGIVNTFRLLLDAPDLSDRVRLRLARELANMELRTVEGQALDLGWARDNRWDVGVDDYLYMASHKTAYYSGAVPLVMGAICGGGTDAQVEGLRSFGMDCGLAFQIQDDLLNLVGDAKAQGKDFRTDITEGKRTLVAVWSLAYLKGSEHDELLSLLSGETTDPAKLARAVELMERAGGVAHAREYARTLVRTAKSHLSNVDVLDEARATLLSMADFFVERLD</sequence>
<dbReference type="InterPro" id="IPR033749">
    <property type="entry name" value="Polyprenyl_synt_CS"/>
</dbReference>
<name>A0A6N7X8K0_9ACTN</name>
<dbReference type="PANTHER" id="PTHR43281">
    <property type="entry name" value="FARNESYL DIPHOSPHATE SYNTHASE"/>
    <property type="match status" value="1"/>
</dbReference>
<dbReference type="SFLD" id="SFLDG01017">
    <property type="entry name" value="Polyprenyl_Transferase_Like"/>
    <property type="match status" value="1"/>
</dbReference>
<reference evidence="8 9" key="1">
    <citation type="submission" date="2019-08" db="EMBL/GenBank/DDBJ databases">
        <title>In-depth cultivation of the pig gut microbiome towards novel bacterial diversity and tailored functional studies.</title>
        <authorList>
            <person name="Wylensek D."/>
            <person name="Hitch T.C.A."/>
            <person name="Clavel T."/>
        </authorList>
    </citation>
    <scope>NUCLEOTIDE SEQUENCE [LARGE SCALE GENOMIC DNA]</scope>
    <source>
        <strain evidence="8 9">CA-Schmier-601-WT-1</strain>
    </source>
</reference>
<evidence type="ECO:0000256" key="3">
    <source>
        <dbReference type="ARBA" id="ARBA00022679"/>
    </source>
</evidence>
<dbReference type="AlphaFoldDB" id="A0A6N7X8K0"/>